<feature type="compositionally biased region" description="Basic and acidic residues" evidence="1">
    <location>
        <begin position="275"/>
        <end position="329"/>
    </location>
</feature>
<dbReference type="AlphaFoldDB" id="A0A0J8DZ38"/>
<feature type="compositionally biased region" description="Low complexity" evidence="1">
    <location>
        <begin position="436"/>
        <end position="451"/>
    </location>
</feature>
<sequence>MKVVEVSSPSTRQLIMDLPHSLMTDEEIDALDVPEYVKNMHKLKMNALAFCQVNLEIAQNIREEGEKLSQDSISLDDSEVFNPDFLSQIDDICKRHLEAKDSANKVDPTISLLVKRPVELEFGRIENVPDLDSGVHGVDLKEGNDEKEGEEDEKKMNADDDQHKEDDDDDDDDDGDDKDHQNYNERKDDDADDNGDPGLQGDEDKGVDKDAGLHGDEDKGGDNGDPGLQGDEDKVGDKDAGLHGDGEEGGNNEKEPKEDDNKKTGNADDDCGLQGDKEEGGNKELDAGVHTEGEKGGNVEKEQPKEADRKRRNADDDQVKGAKDKDKCKISTHVPTRTAAGIDIVDLRTPTTPPPPPPPPPVVEVVENVYSRKSWRVDSSAKKKNIADFDAPSFQLLTPSPVVEDLPYSEESGEGVGSSIPIITPVNVKYPRGDGSYSDQSSYKSYKPQKQLKSEIPSTPELLKGWDYDPSSEKVGKVVRVKEPGDDYDDEGLEDLIDRIADHGVDSSSDKAKKEEDEKEAGVVSSSTPGLHVVPVNNHGIILCRSLQHYNKYLSDLSPEQRLLVDYLFYNEYEDVAFMSLDTDSEEVKMKNQIMQSELTSDLIVDFDNPHSNYAVQLYKFDLISMPRQGWLTSGVIDGCAFMFNRQEEESPSATRRFWFNIMPFAATKNLERCRLVLRLVDHPLNKLREKVKHDCYVWSANKPQLMARQKLRKDKEAVLDKLACNRSKMTNRKEVHVLRRRREHEAKVEEVLNNNFGDKVKIEQLLKFHYS</sequence>
<evidence type="ECO:0000256" key="1">
    <source>
        <dbReference type="SAM" id="MobiDB-lite"/>
    </source>
</evidence>
<feature type="compositionally biased region" description="Pro residues" evidence="1">
    <location>
        <begin position="351"/>
        <end position="361"/>
    </location>
</feature>
<evidence type="ECO:0000313" key="3">
    <source>
        <dbReference type="Proteomes" id="UP000035740"/>
    </source>
</evidence>
<feature type="compositionally biased region" description="Acidic residues" evidence="1">
    <location>
        <begin position="166"/>
        <end position="176"/>
    </location>
</feature>
<dbReference type="Gramene" id="KMS96135">
    <property type="protein sequence ID" value="KMS96135"/>
    <property type="gene ID" value="BVRB_001710"/>
</dbReference>
<feature type="compositionally biased region" description="Basic and acidic residues" evidence="1">
    <location>
        <begin position="177"/>
        <end position="189"/>
    </location>
</feature>
<feature type="compositionally biased region" description="Basic and acidic residues" evidence="1">
    <location>
        <begin position="138"/>
        <end position="165"/>
    </location>
</feature>
<accession>A0A0J8DZ38</accession>
<organism evidence="2 3">
    <name type="scientific">Beta vulgaris subsp. vulgaris</name>
    <name type="common">Beet</name>
    <dbReference type="NCBI Taxonomy" id="3555"/>
    <lineage>
        <taxon>Eukaryota</taxon>
        <taxon>Viridiplantae</taxon>
        <taxon>Streptophyta</taxon>
        <taxon>Embryophyta</taxon>
        <taxon>Tracheophyta</taxon>
        <taxon>Spermatophyta</taxon>
        <taxon>Magnoliopsida</taxon>
        <taxon>eudicotyledons</taxon>
        <taxon>Gunneridae</taxon>
        <taxon>Pentapetalae</taxon>
        <taxon>Caryophyllales</taxon>
        <taxon>Chenopodiaceae</taxon>
        <taxon>Betoideae</taxon>
        <taxon>Beta</taxon>
    </lineage>
</organism>
<feature type="region of interest" description="Disordered" evidence="1">
    <location>
        <begin position="129"/>
        <end position="361"/>
    </location>
</feature>
<dbReference type="PANTHER" id="PTHR36812:SF9">
    <property type="entry name" value="MYB-LIKE PROTEIN X ISOFORM X1"/>
    <property type="match status" value="1"/>
</dbReference>
<keyword evidence="3" id="KW-1185">Reference proteome</keyword>
<feature type="region of interest" description="Disordered" evidence="1">
    <location>
        <begin position="431"/>
        <end position="467"/>
    </location>
</feature>
<dbReference type="PANTHER" id="PTHR36812">
    <property type="entry name" value="NEUROFILAMENT TRIPLET M PROTEIN-LIKE PROTEIN"/>
    <property type="match status" value="1"/>
</dbReference>
<proteinExistence type="predicted"/>
<feature type="region of interest" description="Disordered" evidence="1">
    <location>
        <begin position="502"/>
        <end position="526"/>
    </location>
</feature>
<feature type="compositionally biased region" description="Basic and acidic residues" evidence="1">
    <location>
        <begin position="502"/>
        <end position="516"/>
    </location>
</feature>
<name>A0A0J8DZ38_BETVV</name>
<dbReference type="EMBL" id="KQ090406">
    <property type="protein sequence ID" value="KMS96135.1"/>
    <property type="molecule type" value="Genomic_DNA"/>
</dbReference>
<evidence type="ECO:0000313" key="2">
    <source>
        <dbReference type="EMBL" id="KMS96135.1"/>
    </source>
</evidence>
<feature type="compositionally biased region" description="Basic and acidic residues" evidence="1">
    <location>
        <begin position="202"/>
        <end position="222"/>
    </location>
</feature>
<dbReference type="Proteomes" id="UP000035740">
    <property type="component" value="Unassembled WGS sequence"/>
</dbReference>
<reference evidence="2 3" key="1">
    <citation type="journal article" date="2014" name="Nature">
        <title>The genome of the recently domesticated crop plant sugar beet (Beta vulgaris).</title>
        <authorList>
            <person name="Dohm J.C."/>
            <person name="Minoche A.E."/>
            <person name="Holtgrawe D."/>
            <person name="Capella-Gutierrez S."/>
            <person name="Zakrzewski F."/>
            <person name="Tafer H."/>
            <person name="Rupp O."/>
            <person name="Sorensen T.R."/>
            <person name="Stracke R."/>
            <person name="Reinhardt R."/>
            <person name="Goesmann A."/>
            <person name="Kraft T."/>
            <person name="Schulz B."/>
            <person name="Stadler P.F."/>
            <person name="Schmidt T."/>
            <person name="Gabaldon T."/>
            <person name="Lehrach H."/>
            <person name="Weisshaar B."/>
            <person name="Himmelbauer H."/>
        </authorList>
    </citation>
    <scope>NUCLEOTIDE SEQUENCE [LARGE SCALE GENOMIC DNA]</scope>
    <source>
        <tissue evidence="2">Taproot</tissue>
    </source>
</reference>
<protein>
    <submittedName>
        <fullName evidence="2">Uncharacterized protein</fullName>
    </submittedName>
</protein>
<feature type="compositionally biased region" description="Basic and acidic residues" evidence="1">
    <location>
        <begin position="231"/>
        <end position="266"/>
    </location>
</feature>
<gene>
    <name evidence="2" type="ORF">BVRB_001710</name>
</gene>